<evidence type="ECO:0000256" key="2">
    <source>
        <dbReference type="ARBA" id="ARBA00022525"/>
    </source>
</evidence>
<dbReference type="CDD" id="cd00111">
    <property type="entry name" value="Trefoil"/>
    <property type="match status" value="1"/>
</dbReference>
<dbReference type="Proteomes" id="UP000694393">
    <property type="component" value="Unplaced"/>
</dbReference>
<feature type="signal peptide" evidence="6">
    <location>
        <begin position="1"/>
        <end position="23"/>
    </location>
</feature>
<dbReference type="SMART" id="SM00018">
    <property type="entry name" value="PD"/>
    <property type="match status" value="1"/>
</dbReference>
<dbReference type="GO" id="GO:0005615">
    <property type="term" value="C:extracellular space"/>
    <property type="evidence" value="ECO:0007669"/>
    <property type="project" value="TreeGrafter"/>
</dbReference>
<dbReference type="InterPro" id="IPR017957">
    <property type="entry name" value="P_trefoil_CS"/>
</dbReference>
<keyword evidence="2" id="KW-0964">Secreted</keyword>
<dbReference type="PROSITE" id="PS51448">
    <property type="entry name" value="P_TREFOIL_2"/>
    <property type="match status" value="1"/>
</dbReference>
<organism evidence="8 9">
    <name type="scientific">Pelusios castaneus</name>
    <name type="common">West African mud turtle</name>
    <dbReference type="NCBI Taxonomy" id="367368"/>
    <lineage>
        <taxon>Eukaryota</taxon>
        <taxon>Metazoa</taxon>
        <taxon>Chordata</taxon>
        <taxon>Craniata</taxon>
        <taxon>Vertebrata</taxon>
        <taxon>Euteleostomi</taxon>
        <taxon>Archelosauria</taxon>
        <taxon>Testudinata</taxon>
        <taxon>Testudines</taxon>
        <taxon>Pleurodira</taxon>
        <taxon>Pelomedusidae</taxon>
        <taxon>Pelusios</taxon>
    </lineage>
</organism>
<accession>A0A8C8SFW1</accession>
<evidence type="ECO:0000259" key="7">
    <source>
        <dbReference type="PROSITE" id="PS51448"/>
    </source>
</evidence>
<name>A0A8C8SFW1_9SAUR</name>
<reference evidence="8" key="2">
    <citation type="submission" date="2025-09" db="UniProtKB">
        <authorList>
            <consortium name="Ensembl"/>
        </authorList>
    </citation>
    <scope>IDENTIFICATION</scope>
</reference>
<reference evidence="8" key="1">
    <citation type="submission" date="2025-08" db="UniProtKB">
        <authorList>
            <consortium name="Ensembl"/>
        </authorList>
    </citation>
    <scope>IDENTIFICATION</scope>
</reference>
<dbReference type="SUPFAM" id="SSF57492">
    <property type="entry name" value="Trefoil"/>
    <property type="match status" value="1"/>
</dbReference>
<keyword evidence="4 5" id="KW-1015">Disulfide bond</keyword>
<dbReference type="PANTHER" id="PTHR13826:SF14">
    <property type="entry name" value="TREFOIL FACTOR 2"/>
    <property type="match status" value="1"/>
</dbReference>
<evidence type="ECO:0000256" key="1">
    <source>
        <dbReference type="ARBA" id="ARBA00004613"/>
    </source>
</evidence>
<feature type="domain" description="P-type" evidence="7">
    <location>
        <begin position="40"/>
        <end position="83"/>
    </location>
</feature>
<protein>
    <recommendedName>
        <fullName evidence="7">P-type domain-containing protein</fullName>
    </recommendedName>
</protein>
<dbReference type="PRINTS" id="PR00680">
    <property type="entry name" value="PTREFOIL"/>
</dbReference>
<dbReference type="PANTHER" id="PTHR13826">
    <property type="entry name" value="INTESTINAL TREFOIL FACTOR-RELATED"/>
    <property type="match status" value="1"/>
</dbReference>
<dbReference type="InterPro" id="IPR044913">
    <property type="entry name" value="P_trefoil_dom_sf"/>
</dbReference>
<evidence type="ECO:0000256" key="6">
    <source>
        <dbReference type="SAM" id="SignalP"/>
    </source>
</evidence>
<keyword evidence="9" id="KW-1185">Reference proteome</keyword>
<evidence type="ECO:0000313" key="8">
    <source>
        <dbReference type="Ensembl" id="ENSPCEP00000021094.1"/>
    </source>
</evidence>
<proteinExistence type="predicted"/>
<feature type="disulfide bond" evidence="5">
    <location>
        <begin position="52"/>
        <end position="67"/>
    </location>
</feature>
<dbReference type="AlphaFoldDB" id="A0A8C8SFW1"/>
<feature type="disulfide bond" evidence="5">
    <location>
        <begin position="62"/>
        <end position="79"/>
    </location>
</feature>
<keyword evidence="3 6" id="KW-0732">Signal</keyword>
<comment type="subcellular location">
    <subcellularLocation>
        <location evidence="1">Secreted</location>
    </subcellularLocation>
</comment>
<evidence type="ECO:0000256" key="5">
    <source>
        <dbReference type="PROSITE-ProRule" id="PRU00779"/>
    </source>
</evidence>
<dbReference type="Gene3D" id="4.10.110.10">
    <property type="entry name" value="Spasmolytic Protein, domain 1"/>
    <property type="match status" value="1"/>
</dbReference>
<feature type="disulfide bond" evidence="5">
    <location>
        <begin position="42"/>
        <end position="68"/>
    </location>
</feature>
<dbReference type="InterPro" id="IPR017994">
    <property type="entry name" value="P_trefoil_chordata"/>
</dbReference>
<evidence type="ECO:0000313" key="9">
    <source>
        <dbReference type="Proteomes" id="UP000694393"/>
    </source>
</evidence>
<dbReference type="Pfam" id="PF00088">
    <property type="entry name" value="Trefoil"/>
    <property type="match status" value="1"/>
</dbReference>
<feature type="chain" id="PRO_5034336991" description="P-type domain-containing protein" evidence="6">
    <location>
        <begin position="24"/>
        <end position="109"/>
    </location>
</feature>
<dbReference type="Ensembl" id="ENSPCET00000021826.1">
    <property type="protein sequence ID" value="ENSPCEP00000021094.1"/>
    <property type="gene ID" value="ENSPCEG00000016257.1"/>
</dbReference>
<dbReference type="InterPro" id="IPR000519">
    <property type="entry name" value="P_trefoil_dom"/>
</dbReference>
<evidence type="ECO:0000256" key="3">
    <source>
        <dbReference type="ARBA" id="ARBA00022729"/>
    </source>
</evidence>
<evidence type="ECO:0000256" key="4">
    <source>
        <dbReference type="ARBA" id="ARBA00023157"/>
    </source>
</evidence>
<sequence length="109" mass="12006">FKPISSVFGAWLLIFLTHEVGNTGMVCHLLQTLLAEGLTAQCAVQPNARMNCGYPYISAQECNNRGCCFDDSIDGVIWCFFPSSPTEEGNRSICLFFMVPEYAENIAGL</sequence>
<dbReference type="FunFam" id="4.10.110.10:FF:000001">
    <property type="entry name" value="Trefoil factor 3"/>
    <property type="match status" value="1"/>
</dbReference>
<dbReference type="PROSITE" id="PS00025">
    <property type="entry name" value="P_TREFOIL_1"/>
    <property type="match status" value="1"/>
</dbReference>